<keyword evidence="4" id="KW-0539">Nucleus</keyword>
<dbReference type="PRINTS" id="PR00320">
    <property type="entry name" value="GPROTEINBRPT"/>
</dbReference>
<dbReference type="SMART" id="SM00320">
    <property type="entry name" value="WD40"/>
    <property type="match status" value="11"/>
</dbReference>
<feature type="repeat" description="WD" evidence="5">
    <location>
        <begin position="609"/>
        <end position="641"/>
    </location>
</feature>
<dbReference type="EMBL" id="JAPTSV010000010">
    <property type="protein sequence ID" value="KAJ1523747.1"/>
    <property type="molecule type" value="Genomic_DNA"/>
</dbReference>
<dbReference type="InterPro" id="IPR019775">
    <property type="entry name" value="WD40_repeat_CS"/>
</dbReference>
<dbReference type="InterPro" id="IPR036322">
    <property type="entry name" value="WD40_repeat_dom_sf"/>
</dbReference>
<name>A0AAV7XGC2_9NEOP</name>
<dbReference type="GO" id="GO:0000472">
    <property type="term" value="P:endonucleolytic cleavage to generate mature 5'-end of SSU-rRNA from (SSU-rRNA, 5.8S rRNA, LSU-rRNA)"/>
    <property type="evidence" value="ECO:0007669"/>
    <property type="project" value="TreeGrafter"/>
</dbReference>
<feature type="repeat" description="WD" evidence="5">
    <location>
        <begin position="525"/>
        <end position="566"/>
    </location>
</feature>
<dbReference type="AlphaFoldDB" id="A0AAV7XGC2"/>
<dbReference type="GO" id="GO:0000480">
    <property type="term" value="P:endonucleolytic cleavage in 5'-ETS of tricistronic rRNA transcript (SSU-rRNA, 5.8S rRNA, LSU-rRNA)"/>
    <property type="evidence" value="ECO:0007669"/>
    <property type="project" value="TreeGrafter"/>
</dbReference>
<dbReference type="InterPro" id="IPR015943">
    <property type="entry name" value="WD40/YVTN_repeat-like_dom_sf"/>
</dbReference>
<dbReference type="SUPFAM" id="SSF50978">
    <property type="entry name" value="WD40 repeat-like"/>
    <property type="match status" value="2"/>
</dbReference>
<evidence type="ECO:0000313" key="7">
    <source>
        <dbReference type="EMBL" id="KAJ1523747.1"/>
    </source>
</evidence>
<keyword evidence="2 5" id="KW-0853">WD repeat</keyword>
<evidence type="ECO:0000256" key="5">
    <source>
        <dbReference type="PROSITE-ProRule" id="PRU00221"/>
    </source>
</evidence>
<dbReference type="InterPro" id="IPR020472">
    <property type="entry name" value="WD40_PAC1"/>
</dbReference>
<feature type="repeat" description="WD" evidence="5">
    <location>
        <begin position="483"/>
        <end position="524"/>
    </location>
</feature>
<dbReference type="Pfam" id="PF08625">
    <property type="entry name" value="Utp13"/>
    <property type="match status" value="1"/>
</dbReference>
<reference evidence="7" key="1">
    <citation type="submission" date="2022-12" db="EMBL/GenBank/DDBJ databases">
        <title>Chromosome-level genome assembly of the bean flower thrips Megalurothrips usitatus.</title>
        <authorList>
            <person name="Ma L."/>
            <person name="Liu Q."/>
            <person name="Li H."/>
            <person name="Cai W."/>
        </authorList>
    </citation>
    <scope>NUCLEOTIDE SEQUENCE</scope>
    <source>
        <strain evidence="7">Cailab_2022a</strain>
    </source>
</reference>
<evidence type="ECO:0000259" key="6">
    <source>
        <dbReference type="Pfam" id="PF08625"/>
    </source>
</evidence>
<feature type="domain" description="U3 small nucleolar RNA-associated protein 13 C-terminal" evidence="6">
    <location>
        <begin position="662"/>
        <end position="794"/>
    </location>
</feature>
<dbReference type="PROSITE" id="PS50082">
    <property type="entry name" value="WD_REPEATS_2"/>
    <property type="match status" value="7"/>
</dbReference>
<dbReference type="Gene3D" id="2.130.10.10">
    <property type="entry name" value="YVTN repeat-like/Quinoprotein amine dehydrogenase"/>
    <property type="match status" value="5"/>
</dbReference>
<evidence type="ECO:0000256" key="1">
    <source>
        <dbReference type="ARBA" id="ARBA00004604"/>
    </source>
</evidence>
<protein>
    <recommendedName>
        <fullName evidence="6">U3 small nucleolar RNA-associated protein 13 C-terminal domain-containing protein</fullName>
    </recommendedName>
</protein>
<evidence type="ECO:0000256" key="3">
    <source>
        <dbReference type="ARBA" id="ARBA00022737"/>
    </source>
</evidence>
<gene>
    <name evidence="7" type="ORF">ONE63_001580</name>
</gene>
<dbReference type="PANTHER" id="PTHR19854:SF15">
    <property type="entry name" value="TRANSDUCIN BETA-LIKE PROTEIN 3"/>
    <property type="match status" value="1"/>
</dbReference>
<dbReference type="GO" id="GO:0030686">
    <property type="term" value="C:90S preribosome"/>
    <property type="evidence" value="ECO:0007669"/>
    <property type="project" value="TreeGrafter"/>
</dbReference>
<dbReference type="InterPro" id="IPR001680">
    <property type="entry name" value="WD40_rpt"/>
</dbReference>
<evidence type="ECO:0000313" key="8">
    <source>
        <dbReference type="Proteomes" id="UP001075354"/>
    </source>
</evidence>
<comment type="caution">
    <text evidence="7">The sequence shown here is derived from an EMBL/GenBank/DDBJ whole genome shotgun (WGS) entry which is preliminary data.</text>
</comment>
<dbReference type="Pfam" id="PF00400">
    <property type="entry name" value="WD40"/>
    <property type="match status" value="8"/>
</dbReference>
<proteinExistence type="predicted"/>
<accession>A0AAV7XGC2</accession>
<feature type="repeat" description="WD" evidence="5">
    <location>
        <begin position="194"/>
        <end position="235"/>
    </location>
</feature>
<feature type="repeat" description="WD" evidence="5">
    <location>
        <begin position="108"/>
        <end position="149"/>
    </location>
</feature>
<dbReference type="GO" id="GO:0034511">
    <property type="term" value="F:U3 snoRNA binding"/>
    <property type="evidence" value="ECO:0007669"/>
    <property type="project" value="TreeGrafter"/>
</dbReference>
<feature type="repeat" description="WD" evidence="5">
    <location>
        <begin position="567"/>
        <end position="608"/>
    </location>
</feature>
<dbReference type="InterPro" id="IPR013934">
    <property type="entry name" value="Utp13_C"/>
</dbReference>
<comment type="subcellular location">
    <subcellularLocation>
        <location evidence="1">Nucleus</location>
        <location evidence="1">Nucleolus</location>
    </subcellularLocation>
</comment>
<dbReference type="PROSITE" id="PS00678">
    <property type="entry name" value="WD_REPEATS_1"/>
    <property type="match status" value="3"/>
</dbReference>
<dbReference type="CDD" id="cd00200">
    <property type="entry name" value="WD40"/>
    <property type="match status" value="1"/>
</dbReference>
<keyword evidence="8" id="KW-1185">Reference proteome</keyword>
<dbReference type="GO" id="GO:0032040">
    <property type="term" value="C:small-subunit processome"/>
    <property type="evidence" value="ECO:0007669"/>
    <property type="project" value="InterPro"/>
</dbReference>
<evidence type="ECO:0000256" key="4">
    <source>
        <dbReference type="ARBA" id="ARBA00023242"/>
    </source>
</evidence>
<dbReference type="Proteomes" id="UP001075354">
    <property type="component" value="Chromosome 10"/>
</dbReference>
<sequence>MGTKSKLKEVFEVEAKHGAIYSGGTVELTSDGKLLLCQCGPFINLVDVESGQLNGSLGKTEEDDAGIELDTVISFALSADEQHVVSSHRSGLFQLWHLPSRQTIKVWKSIHKGPVARLALTSEGTLMASGGSDSSVRLWDLVHQSCTHNLIGIQGVVSVLLFHPDKSKKLLLAAADDATIVGWSTETGEPRLALKGHFSKVCGLVLHTDGNHLISCGRDKVVILWDLKKQCAVNTIPLYEGLEGLVLLPENVSLPGISRSKMSNMCVAVAGERGVVRVWDVSTAKEIYIQTNSLVPKAKEDGSLAITHLLWNSNMGALGVVSVEHNIIFHKLDTFQCVKQFVGFSDEILDVAYLGPGDSHVAVATNSTNVALYRVSDMSCSLLQGHTDLVLGLASCKANPNVLASCAKDYSVRVWHLTEDGSTAKCVGYGIRHTAAVGSVFFGQMSCQLMASAGQDNCIKIWKLPAKLSDALEPTTLNAALTQVAHQKDINTVCFSPNDKLLATGSQDKTAKIWNVEDLSLVGVLRGHRRGVWCARFSPVDQMLLTTSADCTMRLWSLQDLSCIKSFEGHDSSVVRGEFLSGGTQLVTGGADGLLKLWTIKSGECLSTLDHHNGRIWGLAVSGNEETIITGGADSLLVRWKDVTEEKKKAALAESEQLTLEEQQLANLIHGNELLKALKLALRLKRPHQSLTIIQGILKKGDSIGLSETVSQLSTSQQEDLMKYAVTWNTNGKHCYTAQALLSVLLEEISSGKLRLEGLRSTLEGLLPYTDRHMRRLSELQQNLHLLAFTANCMQPHAS</sequence>
<dbReference type="PROSITE" id="PS50294">
    <property type="entry name" value="WD_REPEATS_REGION"/>
    <property type="match status" value="5"/>
</dbReference>
<organism evidence="7 8">
    <name type="scientific">Megalurothrips usitatus</name>
    <name type="common">bean blossom thrips</name>
    <dbReference type="NCBI Taxonomy" id="439358"/>
    <lineage>
        <taxon>Eukaryota</taxon>
        <taxon>Metazoa</taxon>
        <taxon>Ecdysozoa</taxon>
        <taxon>Arthropoda</taxon>
        <taxon>Hexapoda</taxon>
        <taxon>Insecta</taxon>
        <taxon>Pterygota</taxon>
        <taxon>Neoptera</taxon>
        <taxon>Paraneoptera</taxon>
        <taxon>Thysanoptera</taxon>
        <taxon>Terebrantia</taxon>
        <taxon>Thripoidea</taxon>
        <taxon>Thripidae</taxon>
        <taxon>Megalurothrips</taxon>
    </lineage>
</organism>
<keyword evidence="3" id="KW-0677">Repeat</keyword>
<evidence type="ECO:0000256" key="2">
    <source>
        <dbReference type="ARBA" id="ARBA00022574"/>
    </source>
</evidence>
<feature type="repeat" description="WD" evidence="5">
    <location>
        <begin position="383"/>
        <end position="425"/>
    </location>
</feature>
<dbReference type="PANTHER" id="PTHR19854">
    <property type="entry name" value="TRANSDUCIN BETA-LIKE 3"/>
    <property type="match status" value="1"/>
</dbReference>